<evidence type="ECO:0000313" key="1">
    <source>
        <dbReference type="EMBL" id="HIV74035.1"/>
    </source>
</evidence>
<name>A0A9D1TJB6_9BACI</name>
<protein>
    <submittedName>
        <fullName evidence="1">Uncharacterized protein</fullName>
    </submittedName>
</protein>
<reference evidence="1" key="2">
    <citation type="submission" date="2021-04" db="EMBL/GenBank/DDBJ databases">
        <authorList>
            <person name="Gilroy R."/>
        </authorList>
    </citation>
    <scope>NUCLEOTIDE SEQUENCE</scope>
    <source>
        <strain evidence="1">CHK169-2315</strain>
    </source>
</reference>
<proteinExistence type="predicted"/>
<reference evidence="1" key="1">
    <citation type="journal article" date="2021" name="PeerJ">
        <title>Extensive microbial diversity within the chicken gut microbiome revealed by metagenomics and culture.</title>
        <authorList>
            <person name="Gilroy R."/>
            <person name="Ravi A."/>
            <person name="Getino M."/>
            <person name="Pursley I."/>
            <person name="Horton D.L."/>
            <person name="Alikhan N.F."/>
            <person name="Baker D."/>
            <person name="Gharbi K."/>
            <person name="Hall N."/>
            <person name="Watson M."/>
            <person name="Adriaenssens E.M."/>
            <person name="Foster-Nyarko E."/>
            <person name="Jarju S."/>
            <person name="Secka A."/>
            <person name="Antonio M."/>
            <person name="Oren A."/>
            <person name="Chaudhuri R.R."/>
            <person name="La Ragione R."/>
            <person name="Hildebrand F."/>
            <person name="Pallen M.J."/>
        </authorList>
    </citation>
    <scope>NUCLEOTIDE SEQUENCE</scope>
    <source>
        <strain evidence="1">CHK169-2315</strain>
    </source>
</reference>
<organism evidence="1 2">
    <name type="scientific">Candidatus Pseudogracilibacillus intestinigallinarum</name>
    <dbReference type="NCBI Taxonomy" id="2838742"/>
    <lineage>
        <taxon>Bacteria</taxon>
        <taxon>Bacillati</taxon>
        <taxon>Bacillota</taxon>
        <taxon>Bacilli</taxon>
        <taxon>Bacillales</taxon>
        <taxon>Bacillaceae</taxon>
        <taxon>Pseudogracilibacillus</taxon>
    </lineage>
</organism>
<comment type="caution">
    <text evidence="1">The sequence shown here is derived from an EMBL/GenBank/DDBJ whole genome shotgun (WGS) entry which is preliminary data.</text>
</comment>
<gene>
    <name evidence="1" type="ORF">H9895_03025</name>
</gene>
<dbReference type="AlphaFoldDB" id="A0A9D1TJB6"/>
<accession>A0A9D1TJB6</accession>
<evidence type="ECO:0000313" key="2">
    <source>
        <dbReference type="Proteomes" id="UP000823937"/>
    </source>
</evidence>
<dbReference type="EMBL" id="DXHX01000042">
    <property type="protein sequence ID" value="HIV74035.1"/>
    <property type="molecule type" value="Genomic_DNA"/>
</dbReference>
<sequence>MRCGEKKFIVETSDGMKHTVRGRTQAEARKKARELCGNNITIYSVRSSMNEQK</sequence>
<dbReference type="Proteomes" id="UP000823937">
    <property type="component" value="Unassembled WGS sequence"/>
</dbReference>